<feature type="transmembrane region" description="Helical" evidence="1">
    <location>
        <begin position="152"/>
        <end position="172"/>
    </location>
</feature>
<evidence type="ECO:0000256" key="1">
    <source>
        <dbReference type="SAM" id="Phobius"/>
    </source>
</evidence>
<proteinExistence type="predicted"/>
<accession>A0A0U2IUR4</accession>
<feature type="transmembrane region" description="Helical" evidence="1">
    <location>
        <begin position="52"/>
        <end position="71"/>
    </location>
</feature>
<sequence>MTKSNSLGTKLLITIIYFVMIAVNAAAVLLPLNGMTTEEVSDTYPNLFAPAGLTFSIWSVIYLGLAGFVVYQWFKPANQSVLNDLQVRRKLSLLFIISSILNSVWLLAWQYLQIDLSVVIMLALLIVLIYTNHMLTNASLTKKDYFFIRLPFSIYFGWITIATIANITAFLVDKNIAVLQNNQVLWTMIILIVGLVIIAATIIRNQDIAYGLATLWAYYGILLKHQALDGWAEAYPEIITTVVICLVILAILCLYETALLFKQKKSVI</sequence>
<feature type="transmembrane region" description="Helical" evidence="1">
    <location>
        <begin position="118"/>
        <end position="140"/>
    </location>
</feature>
<organism evidence="2 3">
    <name type="scientific">Enterococcus rotai</name>
    <dbReference type="NCBI Taxonomy" id="118060"/>
    <lineage>
        <taxon>Bacteria</taxon>
        <taxon>Bacillati</taxon>
        <taxon>Bacillota</taxon>
        <taxon>Bacilli</taxon>
        <taxon>Lactobacillales</taxon>
        <taxon>Enterococcaceae</taxon>
        <taxon>Enterococcus</taxon>
    </lineage>
</organism>
<feature type="transmembrane region" description="Helical" evidence="1">
    <location>
        <begin position="238"/>
        <end position="261"/>
    </location>
</feature>
<keyword evidence="1" id="KW-1133">Transmembrane helix</keyword>
<feature type="transmembrane region" description="Helical" evidence="1">
    <location>
        <begin position="208"/>
        <end position="226"/>
    </location>
</feature>
<feature type="transmembrane region" description="Helical" evidence="1">
    <location>
        <begin position="184"/>
        <end position="203"/>
    </location>
</feature>
<dbReference type="Proteomes" id="UP000067523">
    <property type="component" value="Chromosome"/>
</dbReference>
<evidence type="ECO:0000313" key="2">
    <source>
        <dbReference type="EMBL" id="ALS38206.1"/>
    </source>
</evidence>
<feature type="transmembrane region" description="Helical" evidence="1">
    <location>
        <begin position="91"/>
        <end position="112"/>
    </location>
</feature>
<gene>
    <name evidence="2" type="ORF">ATZ35_13930</name>
</gene>
<dbReference type="RefSeq" id="WP_208927785.1">
    <property type="nucleotide sequence ID" value="NZ_CP013655.1"/>
</dbReference>
<dbReference type="EMBL" id="CP013655">
    <property type="protein sequence ID" value="ALS38206.1"/>
    <property type="molecule type" value="Genomic_DNA"/>
</dbReference>
<keyword evidence="1" id="KW-0812">Transmembrane</keyword>
<keyword evidence="3" id="KW-1185">Reference proteome</keyword>
<dbReference type="AlphaFoldDB" id="A0A0U2IUR4"/>
<feature type="transmembrane region" description="Helical" evidence="1">
    <location>
        <begin position="12"/>
        <end position="32"/>
    </location>
</feature>
<reference evidence="3" key="1">
    <citation type="submission" date="2015-12" db="EMBL/GenBank/DDBJ databases">
        <authorList>
            <person name="Lauer A."/>
            <person name="Humrighouse B."/>
            <person name="Loparev V."/>
            <person name="Shewmaker P.L."/>
            <person name="Whitney A.M."/>
            <person name="McLaughlin R.W."/>
        </authorList>
    </citation>
    <scope>NUCLEOTIDE SEQUENCE [LARGE SCALE GENOMIC DNA]</scope>
    <source>
        <strain evidence="3">LMG 26678</strain>
    </source>
</reference>
<evidence type="ECO:0000313" key="3">
    <source>
        <dbReference type="Proteomes" id="UP000067523"/>
    </source>
</evidence>
<dbReference type="PANTHER" id="PTHR33802:SF1">
    <property type="entry name" value="XK-RELATED PROTEIN"/>
    <property type="match status" value="1"/>
</dbReference>
<dbReference type="PANTHER" id="PTHR33802">
    <property type="entry name" value="SI:CH211-161H7.5-RELATED"/>
    <property type="match status" value="1"/>
</dbReference>
<name>A0A0U2IUR4_9ENTE</name>
<dbReference type="KEGG" id="erx:ATZ35_13930"/>
<keyword evidence="1" id="KW-0472">Membrane</keyword>
<dbReference type="STRING" id="118060.ATZ35_13930"/>
<protein>
    <submittedName>
        <fullName evidence="2">Lantibiotic ABC transporter permease</fullName>
    </submittedName>
</protein>